<keyword evidence="3" id="KW-1185">Reference proteome</keyword>
<organism evidence="2 3">
    <name type="scientific">Fusarium albosuccineum</name>
    <dbReference type="NCBI Taxonomy" id="1237068"/>
    <lineage>
        <taxon>Eukaryota</taxon>
        <taxon>Fungi</taxon>
        <taxon>Dikarya</taxon>
        <taxon>Ascomycota</taxon>
        <taxon>Pezizomycotina</taxon>
        <taxon>Sordariomycetes</taxon>
        <taxon>Hypocreomycetidae</taxon>
        <taxon>Hypocreales</taxon>
        <taxon>Nectriaceae</taxon>
        <taxon>Fusarium</taxon>
        <taxon>Fusarium decemcellulare species complex</taxon>
    </lineage>
</organism>
<sequence>MTVTETEARPRPAIEPIRTTGPDLSARSLRARMAFKSPAWSPSPLSPRTLPPPELQEARDEQIQQHNKMAVDRLESHAHDSPKLEPSLRNVSLRPIAELALPAPGTLSARRSPLSAPLFASPVFRRPTIVEETRNMLLHEAGAERGGHPAQVYERRQSAPGGVLHARALQISRQREHLRRRGFIGSYRPREAELLVMPVELRRLSTIPSRTSTEPPSPYPVDGRLTTRVVVHSRGRKPLILTRTFDLCELRATLPRTSPTDHLNQSRRASVATLQPPTSTRPSSPSFSNERRHSHGALPGLDTNRSPAFERRGSRQGVPPVPIHLEYARAYLPVLAAIILSELVRPGDTIELPLPHPRAWEDTVAYVYTGRVALTELIRQNILYLGGKV</sequence>
<feature type="region of interest" description="Disordered" evidence="1">
    <location>
        <begin position="1"/>
        <end position="63"/>
    </location>
</feature>
<evidence type="ECO:0000313" key="2">
    <source>
        <dbReference type="EMBL" id="KAF4461348.1"/>
    </source>
</evidence>
<feature type="compositionally biased region" description="Polar residues" evidence="1">
    <location>
        <begin position="256"/>
        <end position="275"/>
    </location>
</feature>
<evidence type="ECO:0000313" key="3">
    <source>
        <dbReference type="Proteomes" id="UP000554235"/>
    </source>
</evidence>
<reference evidence="2 3" key="1">
    <citation type="submission" date="2020-01" db="EMBL/GenBank/DDBJ databases">
        <title>Identification and distribution of gene clusters putatively required for synthesis of sphingolipid metabolism inhibitors in phylogenetically diverse species of the filamentous fungus Fusarium.</title>
        <authorList>
            <person name="Kim H.-S."/>
            <person name="Busman M."/>
            <person name="Brown D.W."/>
            <person name="Divon H."/>
            <person name="Uhlig S."/>
            <person name="Proctor R.H."/>
        </authorList>
    </citation>
    <scope>NUCLEOTIDE SEQUENCE [LARGE SCALE GENOMIC DNA]</scope>
    <source>
        <strain evidence="2 3">NRRL 20459</strain>
    </source>
</reference>
<gene>
    <name evidence="2" type="ORF">FALBO_11861</name>
</gene>
<protein>
    <submittedName>
        <fullName evidence="2">Uncharacterized protein</fullName>
    </submittedName>
</protein>
<dbReference type="Proteomes" id="UP000554235">
    <property type="component" value="Unassembled WGS sequence"/>
</dbReference>
<comment type="caution">
    <text evidence="2">The sequence shown here is derived from an EMBL/GenBank/DDBJ whole genome shotgun (WGS) entry which is preliminary data.</text>
</comment>
<feature type="compositionally biased region" description="Low complexity" evidence="1">
    <location>
        <begin position="276"/>
        <end position="286"/>
    </location>
</feature>
<feature type="compositionally biased region" description="Basic and acidic residues" evidence="1">
    <location>
        <begin position="1"/>
        <end position="12"/>
    </location>
</feature>
<dbReference type="EMBL" id="JAADYS010001738">
    <property type="protein sequence ID" value="KAF4461348.1"/>
    <property type="molecule type" value="Genomic_DNA"/>
</dbReference>
<feature type="region of interest" description="Disordered" evidence="1">
    <location>
        <begin position="256"/>
        <end position="316"/>
    </location>
</feature>
<name>A0A8H4L4G5_9HYPO</name>
<proteinExistence type="predicted"/>
<dbReference type="OrthoDB" id="3492129at2759"/>
<evidence type="ECO:0000256" key="1">
    <source>
        <dbReference type="SAM" id="MobiDB-lite"/>
    </source>
</evidence>
<dbReference type="AlphaFoldDB" id="A0A8H4L4G5"/>
<accession>A0A8H4L4G5</accession>